<name>A0ABR1FI16_AURAN</name>
<proteinExistence type="predicted"/>
<dbReference type="EMBL" id="JBBJCI010000420">
    <property type="protein sequence ID" value="KAK7231104.1"/>
    <property type="molecule type" value="Genomic_DNA"/>
</dbReference>
<organism evidence="2 3">
    <name type="scientific">Aureococcus anophagefferens</name>
    <name type="common">Harmful bloom alga</name>
    <dbReference type="NCBI Taxonomy" id="44056"/>
    <lineage>
        <taxon>Eukaryota</taxon>
        <taxon>Sar</taxon>
        <taxon>Stramenopiles</taxon>
        <taxon>Ochrophyta</taxon>
        <taxon>Pelagophyceae</taxon>
        <taxon>Pelagomonadales</taxon>
        <taxon>Pelagomonadaceae</taxon>
        <taxon>Aureococcus</taxon>
    </lineage>
</organism>
<reference evidence="2 3" key="1">
    <citation type="submission" date="2024-03" db="EMBL/GenBank/DDBJ databases">
        <title>Aureococcus anophagefferens CCMP1851 and Kratosvirus quantuckense: Draft genome of a second virus-susceptible host strain in the model system.</title>
        <authorList>
            <person name="Chase E."/>
            <person name="Truchon A.R."/>
            <person name="Schepens W."/>
            <person name="Wilhelm S.W."/>
        </authorList>
    </citation>
    <scope>NUCLEOTIDE SEQUENCE [LARGE SCALE GENOMIC DNA]</scope>
    <source>
        <strain evidence="2 3">CCMP1851</strain>
    </source>
</reference>
<comment type="caution">
    <text evidence="2">The sequence shown here is derived from an EMBL/GenBank/DDBJ whole genome shotgun (WGS) entry which is preliminary data.</text>
</comment>
<gene>
    <name evidence="2" type="ORF">SO694_00076167</name>
</gene>
<feature type="compositionally biased region" description="Low complexity" evidence="1">
    <location>
        <begin position="196"/>
        <end position="207"/>
    </location>
</feature>
<evidence type="ECO:0000313" key="2">
    <source>
        <dbReference type="EMBL" id="KAK7231104.1"/>
    </source>
</evidence>
<sequence>MPASPSVERVVVVGGCPAERQDAVMAAARLQPHLLHVGFVKDAVSTDHAGCGAGATAQDRAIHVLIPTVEAFERNLVSTAVAVVSSYGYDVSHLQIVNIAGGKNCEKGLLVRRAKIVRDIRQATGLELEDLRVTLEMQSYDQFVQNFGTVKHRAGTGHRVTTIATDGRAADEDEASVKVPSRADDDRPPPPGAPRGGAAKRAPPGDDSALIWGGSRLEAAAR</sequence>
<evidence type="ECO:0000256" key="1">
    <source>
        <dbReference type="SAM" id="MobiDB-lite"/>
    </source>
</evidence>
<accession>A0ABR1FI16</accession>
<dbReference type="Proteomes" id="UP001363151">
    <property type="component" value="Unassembled WGS sequence"/>
</dbReference>
<protein>
    <submittedName>
        <fullName evidence="2">Uncharacterized protein</fullName>
    </submittedName>
</protein>
<feature type="region of interest" description="Disordered" evidence="1">
    <location>
        <begin position="165"/>
        <end position="222"/>
    </location>
</feature>
<evidence type="ECO:0000313" key="3">
    <source>
        <dbReference type="Proteomes" id="UP001363151"/>
    </source>
</evidence>
<keyword evidence="3" id="KW-1185">Reference proteome</keyword>